<dbReference type="AlphaFoldDB" id="A0AA91EGR1"/>
<organism evidence="6 7">
    <name type="scientific">Obesumbacterium proteus ATCC 12841</name>
    <dbReference type="NCBI Taxonomy" id="1354268"/>
    <lineage>
        <taxon>Bacteria</taxon>
        <taxon>Pseudomonadati</taxon>
        <taxon>Pseudomonadota</taxon>
        <taxon>Gammaproteobacteria</taxon>
        <taxon>Enterobacterales</taxon>
        <taxon>Hafniaceae</taxon>
        <taxon>Obesumbacterium</taxon>
    </lineage>
</organism>
<keyword evidence="1" id="KW-0479">Metal-binding</keyword>
<dbReference type="GO" id="GO:0003677">
    <property type="term" value="F:DNA binding"/>
    <property type="evidence" value="ECO:0007669"/>
    <property type="project" value="InterPro"/>
</dbReference>
<name>A0AA91EGR1_9GAMM</name>
<proteinExistence type="predicted"/>
<dbReference type="Proteomes" id="UP000078431">
    <property type="component" value="Unassembled WGS sequence"/>
</dbReference>
<dbReference type="EMBL" id="LXEX01000031">
    <property type="protein sequence ID" value="OAT59043.1"/>
    <property type="molecule type" value="Genomic_DNA"/>
</dbReference>
<evidence type="ECO:0000256" key="1">
    <source>
        <dbReference type="ARBA" id="ARBA00022723"/>
    </source>
</evidence>
<dbReference type="Gene3D" id="1.20.120.910">
    <property type="entry name" value="DksA, coiled-coil domain"/>
    <property type="match status" value="1"/>
</dbReference>
<dbReference type="PANTHER" id="PTHR38777:SF1">
    <property type="entry name" value="DNAK SUPPRESSOR PROTEIN"/>
    <property type="match status" value="1"/>
</dbReference>
<dbReference type="Pfam" id="PF01258">
    <property type="entry name" value="zf-dskA_traR"/>
    <property type="match status" value="1"/>
</dbReference>
<dbReference type="GO" id="GO:1900378">
    <property type="term" value="P:positive regulation of secondary metabolite biosynthetic process"/>
    <property type="evidence" value="ECO:0007669"/>
    <property type="project" value="TreeGrafter"/>
</dbReference>
<feature type="zinc finger region" description="dksA C4-type" evidence="4">
    <location>
        <begin position="39"/>
        <end position="63"/>
    </location>
</feature>
<dbReference type="GO" id="GO:0006281">
    <property type="term" value="P:DNA repair"/>
    <property type="evidence" value="ECO:0007669"/>
    <property type="project" value="InterPro"/>
</dbReference>
<dbReference type="NCBIfam" id="TIGR02419">
    <property type="entry name" value="C4_traR_proteo"/>
    <property type="match status" value="1"/>
</dbReference>
<protein>
    <recommendedName>
        <fullName evidence="5">Zinc finger DksA/TraR C4-type domain-containing protein</fullName>
    </recommendedName>
</protein>
<evidence type="ECO:0000256" key="2">
    <source>
        <dbReference type="ARBA" id="ARBA00022771"/>
    </source>
</evidence>
<accession>A0AA91EGR1</accession>
<dbReference type="GO" id="GO:0003906">
    <property type="term" value="F:DNA-(apurinic or apyrimidinic site) endonuclease activity"/>
    <property type="evidence" value="ECO:0007669"/>
    <property type="project" value="InterPro"/>
</dbReference>
<dbReference type="InterPro" id="IPR012783">
    <property type="entry name" value="Znf_C4_TraR"/>
</dbReference>
<reference evidence="6 7" key="1">
    <citation type="submission" date="2016-04" db="EMBL/GenBank/DDBJ databases">
        <title>ATOL: Assembling a taxonomically balanced genome-scale reconstruction of the evolutionary history of the Enterobacteriaceae.</title>
        <authorList>
            <person name="Plunkett G.III."/>
            <person name="Neeno-Eckwall E.C."/>
            <person name="Glasner J.D."/>
            <person name="Perna N.T."/>
        </authorList>
    </citation>
    <scope>NUCLEOTIDE SEQUENCE [LARGE SCALE GENOMIC DNA]</scope>
    <source>
        <strain evidence="6 7">ATCC 12841</strain>
    </source>
</reference>
<comment type="caution">
    <text evidence="6">The sequence shown here is derived from an EMBL/GenBank/DDBJ whole genome shotgun (WGS) entry which is preliminary data.</text>
</comment>
<gene>
    <name evidence="6" type="ORF">M993_02346</name>
</gene>
<evidence type="ECO:0000313" key="7">
    <source>
        <dbReference type="Proteomes" id="UP000078431"/>
    </source>
</evidence>
<dbReference type="PANTHER" id="PTHR38777">
    <property type="entry name" value="FELS-2 PROPHAGE PROTEIN"/>
    <property type="match status" value="1"/>
</dbReference>
<evidence type="ECO:0000256" key="4">
    <source>
        <dbReference type="PROSITE-ProRule" id="PRU00510"/>
    </source>
</evidence>
<keyword evidence="2" id="KW-0863">Zinc-finger</keyword>
<evidence type="ECO:0000313" key="6">
    <source>
        <dbReference type="EMBL" id="OAT59043.1"/>
    </source>
</evidence>
<dbReference type="GO" id="GO:0008270">
    <property type="term" value="F:zinc ion binding"/>
    <property type="evidence" value="ECO:0007669"/>
    <property type="project" value="UniProtKB-KW"/>
</dbReference>
<dbReference type="SUPFAM" id="SSF57716">
    <property type="entry name" value="Glucocorticoid receptor-like (DNA-binding domain)"/>
    <property type="match status" value="1"/>
</dbReference>
<dbReference type="GO" id="GO:0016799">
    <property type="term" value="F:hydrolase activity, hydrolyzing N-glycosyl compounds"/>
    <property type="evidence" value="ECO:0007669"/>
    <property type="project" value="InterPro"/>
</dbReference>
<dbReference type="PROSITE" id="PS51128">
    <property type="entry name" value="ZF_DKSA_2"/>
    <property type="match status" value="1"/>
</dbReference>
<dbReference type="InterPro" id="IPR000962">
    <property type="entry name" value="Znf_DskA_TraR"/>
</dbReference>
<sequence>MTFDLNDEMAQAVTEQQLRASLSLILDEVRSDKPSHHFCEDCGAAIPEARRQAVRGVRFCIGCQEVQEHYQHIGTGKRYDSRR</sequence>
<feature type="domain" description="Zinc finger DksA/TraR C4-type" evidence="5">
    <location>
        <begin position="38"/>
        <end position="69"/>
    </location>
</feature>
<dbReference type="InterPro" id="IPR015887">
    <property type="entry name" value="DNA_glyclase_Znf_dom_DNA_BS"/>
</dbReference>
<evidence type="ECO:0000256" key="3">
    <source>
        <dbReference type="ARBA" id="ARBA00022833"/>
    </source>
</evidence>
<keyword evidence="7" id="KW-1185">Reference proteome</keyword>
<evidence type="ECO:0000259" key="5">
    <source>
        <dbReference type="Pfam" id="PF01258"/>
    </source>
</evidence>
<keyword evidence="3" id="KW-0862">Zinc</keyword>
<dbReference type="PROSITE" id="PS01242">
    <property type="entry name" value="ZF_FPG_1"/>
    <property type="match status" value="1"/>
</dbReference>
<dbReference type="RefSeq" id="WP_061552953.1">
    <property type="nucleotide sequence ID" value="NZ_LXEX01000031.1"/>
</dbReference>